<dbReference type="EMBL" id="MH727553">
    <property type="protein sequence ID" value="AYB69896.1"/>
    <property type="molecule type" value="Genomic_DNA"/>
</dbReference>
<reference evidence="1 2" key="1">
    <citation type="submission" date="2018-08" db="EMBL/GenBank/DDBJ databases">
        <authorList>
            <person name="Adusei M."/>
            <person name="Benson E.L."/>
            <person name="Broder R.E."/>
            <person name="Bruner T.L."/>
            <person name="Chilel M.S."/>
            <person name="Colon E."/>
            <person name="Giovanelli J.S."/>
            <person name="Goodman D.J."/>
            <person name="He Y."/>
            <person name="Kamiyasu R.A."/>
            <person name="Lampon M.J."/>
            <person name="Ospina-Giraldo M.D."/>
            <person name="Randall A.N."/>
            <person name="Tarapata L.R."/>
            <person name="Xu X."/>
            <person name="Zhang C."/>
            <person name="Garlena R.A."/>
            <person name="Russell D.A."/>
            <person name="Pope W.H."/>
            <person name="Jacobs-Sera D."/>
            <person name="Hatfull G.F."/>
        </authorList>
    </citation>
    <scope>NUCLEOTIDE SEQUENCE [LARGE SCALE GENOMIC DNA]</scope>
</reference>
<protein>
    <submittedName>
        <fullName evidence="1">Minor tail protein</fullName>
    </submittedName>
</protein>
<evidence type="ECO:0000313" key="2">
    <source>
        <dbReference type="Proteomes" id="UP000272810"/>
    </source>
</evidence>
<sequence>MSGWWAEAFIKLEGIASAEEFGAPSVVTGAVNISGVGGIPSAEAFGTPTFIWEQDVELSGIPSAEAFGTMKLNQNVTLTGIESAEEFGGIAEINQTLMLSGIPSAEAFGTTVVRAGQQPEIVGFNINPGTTVTIPAHQVGDVIVIMAYNDGATNPSLPSAGGTVPTWNNVHNNNANTNAARVAWATATATNHTSGTWSNSTAVAAIVLRDADPLFPIGARSLNFGSASNQSVANALTTDLWDNEGLSQLLYGHGHKTVTAWSAAPSGFTRLGQVNTELAVNVKNDSTTDGAATQVATTSSSSGYMGTILEVKRKPLTGFVWTRALGPAEQIGGVGGSVDFTCGEGDRLVLFLSSDRAVGFTVNIDGAANSMFRLGLIQIDADWGNGYVEVWMSKKLTAGTHALQRNAGTWSYYGTQIVSSAESVRGLVKVATGASGDASLAVAAPAPGGRIFHGVGVGSNSSGFTLSGMSGGRPRAVYVANSSLAISDSDVATTFVTAKNSGKAWAAMAVDFSPLAASGLRPVYEPGPKVVGTGGLSTVLSGTYDVVEGDVVVVDLVTDRSNATPPTVMFGGTPMTLQGWTNFSGSDSLAIHARYTIVAPSTATVTIATSAAVTGWSSLVACSIRGVTSIVNTTATAGVGSGTTPSHSVNPNSGELVLHAFSSASALVRVRGGVEWLYSDTSSYLTLSLADAAATFTGPTAQGWGSIYTRFA</sequence>
<gene>
    <name evidence="1" type="primary">92</name>
    <name evidence="1" type="ORF">SEA_LITTLELAF_92</name>
</gene>
<accession>A0A385UFL6</accession>
<organism evidence="1 2">
    <name type="scientific">Mycobacterium phage LittleLaf</name>
    <dbReference type="NCBI Taxonomy" id="2301615"/>
    <lineage>
        <taxon>Viruses</taxon>
        <taxon>Duplodnaviria</taxon>
        <taxon>Heunggongvirae</taxon>
        <taxon>Uroviricota</taxon>
        <taxon>Caudoviricetes</taxon>
        <taxon>Marvinvirus</taxon>
        <taxon>Marvinvirus marvin</taxon>
    </lineage>
</organism>
<evidence type="ECO:0000313" key="1">
    <source>
        <dbReference type="EMBL" id="AYB69896.1"/>
    </source>
</evidence>
<proteinExistence type="predicted"/>
<dbReference type="Proteomes" id="UP000272810">
    <property type="component" value="Segment"/>
</dbReference>
<name>A0A385UFL6_9CAUD</name>